<feature type="compositionally biased region" description="Low complexity" evidence="1">
    <location>
        <begin position="58"/>
        <end position="81"/>
    </location>
</feature>
<evidence type="ECO:0000313" key="2">
    <source>
        <dbReference type="EMBL" id="CAG8697720.1"/>
    </source>
</evidence>
<accession>A0A9N9N2P3</accession>
<protein>
    <submittedName>
        <fullName evidence="2">6668_t:CDS:1</fullName>
    </submittedName>
</protein>
<dbReference type="AlphaFoldDB" id="A0A9N9N2P3"/>
<gene>
    <name evidence="2" type="ORF">RFULGI_LOCUS10277</name>
</gene>
<keyword evidence="3" id="KW-1185">Reference proteome</keyword>
<proteinExistence type="predicted"/>
<feature type="region of interest" description="Disordered" evidence="1">
    <location>
        <begin position="48"/>
        <end position="113"/>
    </location>
</feature>
<feature type="compositionally biased region" description="Polar residues" evidence="1">
    <location>
        <begin position="99"/>
        <end position="109"/>
    </location>
</feature>
<reference evidence="2" key="1">
    <citation type="submission" date="2021-06" db="EMBL/GenBank/DDBJ databases">
        <authorList>
            <person name="Kallberg Y."/>
            <person name="Tangrot J."/>
            <person name="Rosling A."/>
        </authorList>
    </citation>
    <scope>NUCLEOTIDE SEQUENCE</scope>
    <source>
        <strain evidence="2">IN212</strain>
    </source>
</reference>
<organism evidence="2 3">
    <name type="scientific">Racocetra fulgida</name>
    <dbReference type="NCBI Taxonomy" id="60492"/>
    <lineage>
        <taxon>Eukaryota</taxon>
        <taxon>Fungi</taxon>
        <taxon>Fungi incertae sedis</taxon>
        <taxon>Mucoromycota</taxon>
        <taxon>Glomeromycotina</taxon>
        <taxon>Glomeromycetes</taxon>
        <taxon>Diversisporales</taxon>
        <taxon>Gigasporaceae</taxon>
        <taxon>Racocetra</taxon>
    </lineage>
</organism>
<evidence type="ECO:0000313" key="3">
    <source>
        <dbReference type="Proteomes" id="UP000789396"/>
    </source>
</evidence>
<evidence type="ECO:0000256" key="1">
    <source>
        <dbReference type="SAM" id="MobiDB-lite"/>
    </source>
</evidence>
<sequence length="251" mass="27964">MSDGQGENTEYFGGYGSEEFIIRKNNEEMAILSMGMNSKKMRLNLDQDASRDSVYHNSSSESSGSSPVTPSSYSSYTDTTDNFFAKNHQKQQQQISQQYATHSPANKQRQYPLRISTRSDTSSLLSDVELLNPYANINSVLYLANLTRNSHILNEIREDIGGMDIDERENEFVGGVIENSITNLNENLGGNMSAIHASLNHCPNSIEGINKHDNHGDRANKQDFGMASGYQSINAVLREAFLRRHGLNSQS</sequence>
<dbReference type="Proteomes" id="UP000789396">
    <property type="component" value="Unassembled WGS sequence"/>
</dbReference>
<dbReference type="EMBL" id="CAJVPZ010019986">
    <property type="protein sequence ID" value="CAG8697720.1"/>
    <property type="molecule type" value="Genomic_DNA"/>
</dbReference>
<comment type="caution">
    <text evidence="2">The sequence shown here is derived from an EMBL/GenBank/DDBJ whole genome shotgun (WGS) entry which is preliminary data.</text>
</comment>
<name>A0A9N9N2P3_9GLOM</name>
<dbReference type="OrthoDB" id="2385667at2759"/>